<evidence type="ECO:0000313" key="6">
    <source>
        <dbReference type="Proteomes" id="UP000285750"/>
    </source>
</evidence>
<evidence type="ECO:0000313" key="3">
    <source>
        <dbReference type="EMBL" id="RGS03175.1"/>
    </source>
</evidence>
<organism evidence="2 4">
    <name type="scientific">Phocaeicola plebeius</name>
    <dbReference type="NCBI Taxonomy" id="310297"/>
    <lineage>
        <taxon>Bacteria</taxon>
        <taxon>Pseudomonadati</taxon>
        <taxon>Bacteroidota</taxon>
        <taxon>Bacteroidia</taxon>
        <taxon>Bacteroidales</taxon>
        <taxon>Bacteroidaceae</taxon>
        <taxon>Phocaeicola</taxon>
    </lineage>
</organism>
<dbReference type="EMBL" id="QSTF01000013">
    <property type="protein sequence ID" value="RGM40735.1"/>
    <property type="molecule type" value="Genomic_DNA"/>
</dbReference>
<reference evidence="4 5" key="1">
    <citation type="submission" date="2018-08" db="EMBL/GenBank/DDBJ databases">
        <title>A genome reference for cultivated species of the human gut microbiota.</title>
        <authorList>
            <person name="Zou Y."/>
            <person name="Xue W."/>
            <person name="Luo G."/>
        </authorList>
    </citation>
    <scope>NUCLEOTIDE SEQUENCE [LARGE SCALE GENOMIC DNA]</scope>
    <source>
        <strain evidence="3 6">AF24-16AC</strain>
        <strain evidence="2 4">OM08-14</strain>
        <strain evidence="1 5">TF10-3AC</strain>
    </source>
</reference>
<dbReference type="Proteomes" id="UP000260780">
    <property type="component" value="Unassembled WGS sequence"/>
</dbReference>
<dbReference type="AlphaFoldDB" id="A0A3E4WEX6"/>
<proteinExistence type="predicted"/>
<protein>
    <submittedName>
        <fullName evidence="2">Uncharacterized protein</fullName>
    </submittedName>
</protein>
<name>A0A3E4WEX6_9BACT</name>
<keyword evidence="5" id="KW-1185">Reference proteome</keyword>
<dbReference type="EMBL" id="QRUY01000047">
    <property type="protein sequence ID" value="RGS03175.1"/>
    <property type="molecule type" value="Genomic_DNA"/>
</dbReference>
<evidence type="ECO:0000313" key="1">
    <source>
        <dbReference type="EMBL" id="RGK52222.1"/>
    </source>
</evidence>
<dbReference type="RefSeq" id="WP_117673845.1">
    <property type="nucleotide sequence ID" value="NZ_CAXSXI010000040.1"/>
</dbReference>
<sequence>MGVWSLSDYPCLRLSPYATHYKQDNDEAVQIYQSMGPEFYASDLDDCLNLNPEMLSSVKSYTVKGEIYETSHTVLYDALNEGTSGVHNERRPVSSELLYDEVYRPPFYIYTGVVLKDKNGEELWNWGDKAPFEIYLPNTPEGEQGAVPHLTFMSRYILVVTVEMKVENNGRENTIVSSHTFVPRFRWDYYNSGDWYYNVYPFVPIEN</sequence>
<evidence type="ECO:0000313" key="4">
    <source>
        <dbReference type="Proteomes" id="UP000260780"/>
    </source>
</evidence>
<accession>A0A3E4WEX6</accession>
<dbReference type="Proteomes" id="UP000285750">
    <property type="component" value="Unassembled WGS sequence"/>
</dbReference>
<comment type="caution">
    <text evidence="2">The sequence shown here is derived from an EMBL/GenBank/DDBJ whole genome shotgun (WGS) entry which is preliminary data.</text>
</comment>
<dbReference type="EMBL" id="QSQT01000033">
    <property type="protein sequence ID" value="RGK52222.1"/>
    <property type="molecule type" value="Genomic_DNA"/>
</dbReference>
<evidence type="ECO:0000313" key="2">
    <source>
        <dbReference type="EMBL" id="RGM40735.1"/>
    </source>
</evidence>
<evidence type="ECO:0000313" key="5">
    <source>
        <dbReference type="Proteomes" id="UP000260862"/>
    </source>
</evidence>
<gene>
    <name evidence="3" type="ORF">DWY14_15155</name>
    <name evidence="2" type="ORF">DXC17_07235</name>
    <name evidence="1" type="ORF">DXD04_14095</name>
</gene>
<dbReference type="Proteomes" id="UP000260862">
    <property type="component" value="Unassembled WGS sequence"/>
</dbReference>